<evidence type="ECO:0000256" key="2">
    <source>
        <dbReference type="ARBA" id="ARBA00008927"/>
    </source>
</evidence>
<dbReference type="CDD" id="cd00807">
    <property type="entry name" value="GlnRS_core"/>
    <property type="match status" value="1"/>
</dbReference>
<feature type="compositionally biased region" description="Basic and acidic residues" evidence="14">
    <location>
        <begin position="184"/>
        <end position="204"/>
    </location>
</feature>
<feature type="region of interest" description="Disordered" evidence="14">
    <location>
        <begin position="183"/>
        <end position="212"/>
    </location>
</feature>
<name>A0AAD6IQU1_DREDA</name>
<dbReference type="SUPFAM" id="SSF47616">
    <property type="entry name" value="GST C-terminal domain-like"/>
    <property type="match status" value="1"/>
</dbReference>
<dbReference type="PROSITE" id="PS00178">
    <property type="entry name" value="AA_TRNA_LIGASE_I"/>
    <property type="match status" value="1"/>
</dbReference>
<dbReference type="InterPro" id="IPR020059">
    <property type="entry name" value="Glu/Gln-tRNA-synth_Ib_codon-bd"/>
</dbReference>
<dbReference type="HAMAP" id="MF_02076">
    <property type="entry name" value="Glu_tRNA_synth_type2"/>
    <property type="match status" value="1"/>
</dbReference>
<dbReference type="FunFam" id="1.10.1160.10:FF:000001">
    <property type="entry name" value="Glutamine--tRNA ligase"/>
    <property type="match status" value="1"/>
</dbReference>
<dbReference type="NCBIfam" id="TIGR00463">
    <property type="entry name" value="gltX_arch"/>
    <property type="match status" value="1"/>
</dbReference>
<evidence type="ECO:0000259" key="17">
    <source>
        <dbReference type="Pfam" id="PF20974"/>
    </source>
</evidence>
<evidence type="ECO:0000259" key="15">
    <source>
        <dbReference type="Pfam" id="PF00749"/>
    </source>
</evidence>
<reference evidence="18" key="1">
    <citation type="submission" date="2023-01" db="EMBL/GenBank/DDBJ databases">
        <title>The chitinases involved in constricting ring structure development in the nematode-trapping fungus Drechslerella dactyloides.</title>
        <authorList>
            <person name="Wang R."/>
            <person name="Zhang L."/>
            <person name="Tang P."/>
            <person name="Li S."/>
            <person name="Liang L."/>
        </authorList>
    </citation>
    <scope>NUCLEOTIDE SEQUENCE</scope>
    <source>
        <strain evidence="18">YMF1.00031</strain>
    </source>
</reference>
<evidence type="ECO:0000256" key="11">
    <source>
        <dbReference type="ARBA" id="ARBA00030865"/>
    </source>
</evidence>
<dbReference type="Gene3D" id="3.40.50.620">
    <property type="entry name" value="HUPs"/>
    <property type="match status" value="1"/>
</dbReference>
<feature type="domain" description="Glutamyl/glutaminyl-tRNA synthetase class Ib anti-codon binding" evidence="16">
    <location>
        <begin position="529"/>
        <end position="623"/>
    </location>
</feature>
<dbReference type="PRINTS" id="PR00987">
    <property type="entry name" value="TRNASYNTHGLU"/>
</dbReference>
<dbReference type="InterPro" id="IPR014729">
    <property type="entry name" value="Rossmann-like_a/b/a_fold"/>
</dbReference>
<keyword evidence="4" id="KW-0963">Cytoplasm</keyword>
<evidence type="ECO:0000313" key="19">
    <source>
        <dbReference type="Proteomes" id="UP001221413"/>
    </source>
</evidence>
<evidence type="ECO:0000256" key="7">
    <source>
        <dbReference type="ARBA" id="ARBA00022741"/>
    </source>
</evidence>
<comment type="similarity">
    <text evidence="2">Belongs to the class-I aminoacyl-tRNA synthetase family. Glutamate--tRNA ligase type 2 subfamily.</text>
</comment>
<dbReference type="InterPro" id="IPR020058">
    <property type="entry name" value="Glu/Gln-tRNA-synth_Ib_cat-dom"/>
</dbReference>
<dbReference type="Pfam" id="PF00749">
    <property type="entry name" value="tRNA-synt_1c"/>
    <property type="match status" value="1"/>
</dbReference>
<dbReference type="Gene3D" id="3.40.30.70">
    <property type="match status" value="1"/>
</dbReference>
<dbReference type="Pfam" id="PF03950">
    <property type="entry name" value="tRNA-synt_1c_C"/>
    <property type="match status" value="1"/>
</dbReference>
<dbReference type="InterPro" id="IPR050132">
    <property type="entry name" value="Gln/Glu-tRNA_Ligase"/>
</dbReference>
<dbReference type="FunFam" id="3.90.800.10:FF:000001">
    <property type="entry name" value="Glutamine--tRNA ligase"/>
    <property type="match status" value="1"/>
</dbReference>
<dbReference type="GO" id="GO:0006424">
    <property type="term" value="P:glutamyl-tRNA aminoacylation"/>
    <property type="evidence" value="ECO:0007669"/>
    <property type="project" value="InterPro"/>
</dbReference>
<protein>
    <recommendedName>
        <fullName evidence="3">glutamate--tRNA ligase</fullName>
        <ecNumber evidence="3">6.1.1.17</ecNumber>
    </recommendedName>
    <alternativeName>
        <fullName evidence="11">Glutamyl-tRNA synthetase</fullName>
    </alternativeName>
</protein>
<evidence type="ECO:0000256" key="8">
    <source>
        <dbReference type="ARBA" id="ARBA00022840"/>
    </source>
</evidence>
<accession>A0AAD6IQU1</accession>
<dbReference type="Proteomes" id="UP001221413">
    <property type="component" value="Unassembled WGS sequence"/>
</dbReference>
<keyword evidence="8 13" id="KW-0067">ATP-binding</keyword>
<dbReference type="InterPro" id="IPR000924">
    <property type="entry name" value="Glu/Gln-tRNA-synth"/>
</dbReference>
<evidence type="ECO:0000256" key="6">
    <source>
        <dbReference type="ARBA" id="ARBA00022598"/>
    </source>
</evidence>
<evidence type="ECO:0000259" key="16">
    <source>
        <dbReference type="Pfam" id="PF03950"/>
    </source>
</evidence>
<dbReference type="InterPro" id="IPR001412">
    <property type="entry name" value="aa-tRNA-synth_I_CS"/>
</dbReference>
<sequence length="733" mass="82228">MSYALDISLKAPLAAVYPALIAATAINHAVANAANPVVGLSYLDADIPSPDGTAHPVALKLQNDEPVYGTRAVLEALLTSHATVLRGANSRTGKLEEEWIVFATSRLLGADYRAVVKAIEELDAHLTLRTFIVGYTPSIADIAVYGALRGNSQFYSIVRKPTYVNAHRWAKYMESAPSSTAALDAHKAATDARKPAGSSDDRKKTQAGNFDIGLSNTDKGVVTRFPPEPSGYLHIGHAKAAMLNQYFKNMYNGQMIVRFDDTNPSKEKQEFQDSILEDLSLLGITGDRITYTSDYFKELFEYCVQMIKEGKAYCDDTAQEQMRDERFKGIASRNRDRPVAESLQIFTEEMKNATDIGRKNCVRAKISIDDPNKALRDPVIYRCNPDIPHHRTGTTWKLYPTYDFACPIVDSIEGVTHALRTTEYRDRNEQYRWMLDALSLRNVEIWDFARLNFIRTLLSKRKLTKLVDAGRVTGWDDPRFPTVRGIRRRGMTIEALREFIIAQGPSKNIVNLDWTLIWAINKKVIDPVAPRHTALLRDGLVVATLTGTDDELKERAEEKPKHKKNPAVGTKKVHFGPSILLDQADARFFTAGEEITLMDWGNAIVETINKDDSGAVTNLTLRLHLAGDFKKTEKKVTWLADGQPLADVELVDFDYLITKDKLEEDDNMEDFLNDKTEFRVDGVADANVREVKQGEIIQFERRGYYRCDVAWTEGGKAVFFCIPTGKETTGKKA</sequence>
<dbReference type="FunFam" id="3.40.50.620:FF:000037">
    <property type="entry name" value="Glutamine--tRNA ligase cytoplasmic"/>
    <property type="match status" value="1"/>
</dbReference>
<organism evidence="18 19">
    <name type="scientific">Drechslerella dactyloides</name>
    <name type="common">Nematode-trapping fungus</name>
    <name type="synonym">Arthrobotrys dactyloides</name>
    <dbReference type="NCBI Taxonomy" id="74499"/>
    <lineage>
        <taxon>Eukaryota</taxon>
        <taxon>Fungi</taxon>
        <taxon>Dikarya</taxon>
        <taxon>Ascomycota</taxon>
        <taxon>Pezizomycotina</taxon>
        <taxon>Orbiliomycetes</taxon>
        <taxon>Orbiliales</taxon>
        <taxon>Orbiliaceae</taxon>
        <taxon>Drechslerella</taxon>
    </lineage>
</organism>
<evidence type="ECO:0000256" key="14">
    <source>
        <dbReference type="SAM" id="MobiDB-lite"/>
    </source>
</evidence>
<keyword evidence="6 13" id="KW-0436">Ligase</keyword>
<gene>
    <name evidence="18" type="ORF">Dda_8548</name>
</gene>
<evidence type="ECO:0000256" key="9">
    <source>
        <dbReference type="ARBA" id="ARBA00022917"/>
    </source>
</evidence>
<dbReference type="InterPro" id="IPR011035">
    <property type="entry name" value="Ribosomal_bL25/Gln-tRNA_synth"/>
</dbReference>
<keyword evidence="5" id="KW-0597">Phosphoprotein</keyword>
<dbReference type="EC" id="6.1.1.17" evidence="3"/>
<dbReference type="SUPFAM" id="SSF50715">
    <property type="entry name" value="Ribosomal protein L25-like"/>
    <property type="match status" value="1"/>
</dbReference>
<feature type="domain" description="Glutamyl/glutaminyl-tRNA synthetase class Ib catalytic" evidence="15">
    <location>
        <begin position="221"/>
        <end position="526"/>
    </location>
</feature>
<evidence type="ECO:0000313" key="18">
    <source>
        <dbReference type="EMBL" id="KAJ6256682.1"/>
    </source>
</evidence>
<dbReference type="GO" id="GO:0004818">
    <property type="term" value="F:glutamate-tRNA ligase activity"/>
    <property type="evidence" value="ECO:0007669"/>
    <property type="project" value="UniProtKB-EC"/>
</dbReference>
<dbReference type="GO" id="GO:0005524">
    <property type="term" value="F:ATP binding"/>
    <property type="evidence" value="ECO:0007669"/>
    <property type="project" value="UniProtKB-KW"/>
</dbReference>
<dbReference type="SUPFAM" id="SSF52374">
    <property type="entry name" value="Nucleotidylyl transferase"/>
    <property type="match status" value="1"/>
</dbReference>
<evidence type="ECO:0000256" key="13">
    <source>
        <dbReference type="RuleBase" id="RU363037"/>
    </source>
</evidence>
<comment type="caution">
    <text evidence="18">The sequence shown here is derived from an EMBL/GenBank/DDBJ whole genome shotgun (WGS) entry which is preliminary data.</text>
</comment>
<comment type="subcellular location">
    <subcellularLocation>
        <location evidence="1">Cytoplasm</location>
    </subcellularLocation>
</comment>
<dbReference type="GO" id="GO:0017102">
    <property type="term" value="C:methionyl glutamyl tRNA synthetase complex"/>
    <property type="evidence" value="ECO:0007669"/>
    <property type="project" value="TreeGrafter"/>
</dbReference>
<dbReference type="InterPro" id="IPR020061">
    <property type="entry name" value="Glu_tRNA_lig_a-bdl"/>
</dbReference>
<feature type="domain" description="tRNA synthetases class I (E and Q) anti-codon binding" evidence="17">
    <location>
        <begin position="635"/>
        <end position="708"/>
    </location>
</feature>
<dbReference type="PANTHER" id="PTHR43097">
    <property type="entry name" value="GLUTAMINE-TRNA LIGASE"/>
    <property type="match status" value="1"/>
</dbReference>
<keyword evidence="9 13" id="KW-0648">Protein biosynthesis</keyword>
<keyword evidence="10 13" id="KW-0030">Aminoacyl-tRNA synthetase</keyword>
<keyword evidence="7 13" id="KW-0547">Nucleotide-binding</keyword>
<evidence type="ECO:0000256" key="1">
    <source>
        <dbReference type="ARBA" id="ARBA00004496"/>
    </source>
</evidence>
<evidence type="ECO:0000256" key="5">
    <source>
        <dbReference type="ARBA" id="ARBA00022553"/>
    </source>
</evidence>
<dbReference type="GO" id="GO:0005829">
    <property type="term" value="C:cytosol"/>
    <property type="evidence" value="ECO:0007669"/>
    <property type="project" value="TreeGrafter"/>
</dbReference>
<dbReference type="AlphaFoldDB" id="A0AAD6IQU1"/>
<dbReference type="InterPro" id="IPR049437">
    <property type="entry name" value="tRNA-synt_1c_C2"/>
</dbReference>
<dbReference type="Gene3D" id="2.40.240.10">
    <property type="entry name" value="Ribosomal Protein L25, Chain P"/>
    <property type="match status" value="1"/>
</dbReference>
<dbReference type="Gene3D" id="1.20.1050.10">
    <property type="match status" value="1"/>
</dbReference>
<dbReference type="PANTHER" id="PTHR43097:SF5">
    <property type="entry name" value="GLUTAMATE--TRNA LIGASE"/>
    <property type="match status" value="1"/>
</dbReference>
<evidence type="ECO:0000256" key="10">
    <source>
        <dbReference type="ARBA" id="ARBA00023146"/>
    </source>
</evidence>
<dbReference type="InterPro" id="IPR020056">
    <property type="entry name" value="Rbsml_bL25/Gln-tRNA_synth_N"/>
</dbReference>
<evidence type="ECO:0000256" key="3">
    <source>
        <dbReference type="ARBA" id="ARBA00012835"/>
    </source>
</evidence>
<dbReference type="InterPro" id="IPR004526">
    <property type="entry name" value="Glu-tRNA-synth_arc/euk"/>
</dbReference>
<proteinExistence type="inferred from homology"/>
<dbReference type="InterPro" id="IPR036282">
    <property type="entry name" value="Glutathione-S-Trfase_C_sf"/>
</dbReference>
<dbReference type="Gene3D" id="1.10.1160.10">
    <property type="entry name" value="Glutamyl-trna Synthetase, Domain 2"/>
    <property type="match status" value="1"/>
</dbReference>
<evidence type="ECO:0000256" key="4">
    <source>
        <dbReference type="ARBA" id="ARBA00022490"/>
    </source>
</evidence>
<evidence type="ECO:0000256" key="12">
    <source>
        <dbReference type="ARBA" id="ARBA00048351"/>
    </source>
</evidence>
<dbReference type="FunFam" id="2.40.240.10:FF:000004">
    <property type="entry name" value="Glutamyl-tRNA synthetase, cytoplasmic"/>
    <property type="match status" value="1"/>
</dbReference>
<keyword evidence="19" id="KW-1185">Reference proteome</keyword>
<dbReference type="Gene3D" id="3.90.800.10">
    <property type="entry name" value="Glutamyl-tRNA Synthetase, Domain 3"/>
    <property type="match status" value="1"/>
</dbReference>
<dbReference type="EMBL" id="JAQGDS010000012">
    <property type="protein sequence ID" value="KAJ6256682.1"/>
    <property type="molecule type" value="Genomic_DNA"/>
</dbReference>
<comment type="catalytic activity">
    <reaction evidence="12">
        <text>tRNA(Glu) + L-glutamate + ATP = L-glutamyl-tRNA(Glu) + AMP + diphosphate</text>
        <dbReference type="Rhea" id="RHEA:23540"/>
        <dbReference type="Rhea" id="RHEA-COMP:9663"/>
        <dbReference type="Rhea" id="RHEA-COMP:9680"/>
        <dbReference type="ChEBI" id="CHEBI:29985"/>
        <dbReference type="ChEBI" id="CHEBI:30616"/>
        <dbReference type="ChEBI" id="CHEBI:33019"/>
        <dbReference type="ChEBI" id="CHEBI:78442"/>
        <dbReference type="ChEBI" id="CHEBI:78520"/>
        <dbReference type="ChEBI" id="CHEBI:456215"/>
        <dbReference type="EC" id="6.1.1.17"/>
    </reaction>
</comment>
<dbReference type="Pfam" id="PF20974">
    <property type="entry name" value="tRNA-synt_1c_C2"/>
    <property type="match status" value="1"/>
</dbReference>